<dbReference type="PANTHER" id="PTHR13594">
    <property type="entry name" value="CENTRIOLAR COILED-COIL PROTEIN OF 110 KDA"/>
    <property type="match status" value="1"/>
</dbReference>
<evidence type="ECO:0000313" key="3">
    <source>
        <dbReference type="Proteomes" id="UP000694580"/>
    </source>
</evidence>
<dbReference type="Proteomes" id="UP000694580">
    <property type="component" value="Chromosome 3"/>
</dbReference>
<feature type="region of interest" description="Disordered" evidence="1">
    <location>
        <begin position="269"/>
        <end position="305"/>
    </location>
</feature>
<feature type="region of interest" description="Disordered" evidence="1">
    <location>
        <begin position="87"/>
        <end position="174"/>
    </location>
</feature>
<dbReference type="GO" id="GO:0005814">
    <property type="term" value="C:centriole"/>
    <property type="evidence" value="ECO:0007669"/>
    <property type="project" value="InterPro"/>
</dbReference>
<feature type="compositionally biased region" description="Low complexity" evidence="1">
    <location>
        <begin position="285"/>
        <end position="297"/>
    </location>
</feature>
<sequence length="853" mass="95207">MENYEEFIRNRRCRLKEAKTPLNRGTSEIRFFGRSVLPPLLNTEQREEMTSHRELAHLRECQKSALLPILHRSTPRQATPLEELAVADGGGPSDQLAETKSCGQTRDWKVVGDSRPLTSTARSDVTHFQDPPGDDAMRTNPRSALSEAVTAADHQTGRGEEPKAETLDDVSHQSVSSGYITGEIVATVVHSGTQEEDSMSHGMERSSQGEASFSFCLFQTDGYKSDIISHAPVDGGDLEREAAECHTDPACSLAPQDPLKSPYQMSLQSLLKKSQEHRRQQRMLKSQAKASKAAEAASLDDHHSSNKQIEEFAEGCGVVRTEPRGERRREQKSFQACDLETVVSEGIAEVEFCERENVLLTKKLCEARWTDCSESEKIICDNTTGPSSSSNNHHQPIISNSLQALKLAKGKKSHPGVSSARKFCNIPTPQFCLSPVRCKKSGMNGRLTKRAAGRTRLCVEDELQNNPISCWDPKMLPKVTGGSLCLVSDQTQQIAELELSLSNLKAYISVLESTLTEVQKNPSDGPREASAQHSDQDIPPCHPSTAENEPPVISLSDCGSRPDALPLRTITSLGQKMRVVAPAVFGVLQEAGQCSQRGVVLADASNLQERRSAAVEEKRELKEDSPRVLSLNQSYDVDSPSGLWLQLTPKPGDQERGSRAKRRLLMNISDENAGSPFTIYKAVQSPVQEIQKLKLKHAHLEQAGVEQRKQQQVCGSLSLFHCPLVAAAVKGYLTRRLLRTERVAQLVRTIKDTQQFSQTQTRCYLRTRQDVALQKRVSLQLRSARYDLHDIFRLSAADRMQLIAWDRELLRERQFKRMERKDKKVCLSTATRKYIERKRGAMLKNPVVERRPR</sequence>
<dbReference type="PANTHER" id="PTHR13594:SF2">
    <property type="entry name" value="SI:CH73-100L22.3"/>
    <property type="match status" value="1"/>
</dbReference>
<evidence type="ECO:0000313" key="2">
    <source>
        <dbReference type="Ensembl" id="ENSDCDP00010056337.1"/>
    </source>
</evidence>
<reference evidence="2" key="2">
    <citation type="submission" date="2025-08" db="UniProtKB">
        <authorList>
            <consortium name="Ensembl"/>
        </authorList>
    </citation>
    <scope>IDENTIFICATION</scope>
</reference>
<organism evidence="2 3">
    <name type="scientific">Denticeps clupeoides</name>
    <name type="common">denticle herring</name>
    <dbReference type="NCBI Taxonomy" id="299321"/>
    <lineage>
        <taxon>Eukaryota</taxon>
        <taxon>Metazoa</taxon>
        <taxon>Chordata</taxon>
        <taxon>Craniata</taxon>
        <taxon>Vertebrata</taxon>
        <taxon>Euteleostomi</taxon>
        <taxon>Actinopterygii</taxon>
        <taxon>Neopterygii</taxon>
        <taxon>Teleostei</taxon>
        <taxon>Clupei</taxon>
        <taxon>Clupeiformes</taxon>
        <taxon>Denticipitoidei</taxon>
        <taxon>Denticipitidae</taxon>
        <taxon>Denticeps</taxon>
    </lineage>
</organism>
<reference evidence="2" key="3">
    <citation type="submission" date="2025-09" db="UniProtKB">
        <authorList>
            <consortium name="Ensembl"/>
        </authorList>
    </citation>
    <scope>IDENTIFICATION</scope>
</reference>
<accession>A0AAY4EFC2</accession>
<feature type="compositionally biased region" description="Basic and acidic residues" evidence="1">
    <location>
        <begin position="155"/>
        <end position="171"/>
    </location>
</feature>
<dbReference type="GO" id="GO:1903723">
    <property type="term" value="P:negative regulation of centriole elongation"/>
    <property type="evidence" value="ECO:0007669"/>
    <property type="project" value="TreeGrafter"/>
</dbReference>
<dbReference type="GO" id="GO:0032053">
    <property type="term" value="P:ciliary basal body organization"/>
    <property type="evidence" value="ECO:0007669"/>
    <property type="project" value="TreeGrafter"/>
</dbReference>
<feature type="region of interest" description="Disordered" evidence="1">
    <location>
        <begin position="518"/>
        <end position="559"/>
    </location>
</feature>
<dbReference type="AlphaFoldDB" id="A0AAY4EFC2"/>
<dbReference type="RefSeq" id="XP_028829555.1">
    <property type="nucleotide sequence ID" value="XM_028973722.1"/>
</dbReference>
<dbReference type="GO" id="GO:0007099">
    <property type="term" value="P:centriole replication"/>
    <property type="evidence" value="ECO:0007669"/>
    <property type="project" value="InterPro"/>
</dbReference>
<dbReference type="Ensembl" id="ENSDCDT00010066976.1">
    <property type="protein sequence ID" value="ENSDCDP00010056337.1"/>
    <property type="gene ID" value="ENSDCDG00010032135.1"/>
</dbReference>
<evidence type="ECO:0000256" key="1">
    <source>
        <dbReference type="SAM" id="MobiDB-lite"/>
    </source>
</evidence>
<protein>
    <submittedName>
        <fullName evidence="2">Centriolar coiled-coil protein 110</fullName>
    </submittedName>
</protein>
<dbReference type="InterPro" id="IPR033207">
    <property type="entry name" value="CCP110"/>
</dbReference>
<dbReference type="Pfam" id="PF16025">
    <property type="entry name" value="CaM_bind"/>
    <property type="match status" value="1"/>
</dbReference>
<proteinExistence type="predicted"/>
<dbReference type="GeneID" id="114786537"/>
<dbReference type="GeneTree" id="ENSGT00390000004090"/>
<dbReference type="GO" id="GO:0032465">
    <property type="term" value="P:regulation of cytokinesis"/>
    <property type="evidence" value="ECO:0007669"/>
    <property type="project" value="InterPro"/>
</dbReference>
<reference evidence="2 3" key="1">
    <citation type="submission" date="2020-06" db="EMBL/GenBank/DDBJ databases">
        <authorList>
            <consortium name="Wellcome Sanger Institute Data Sharing"/>
        </authorList>
    </citation>
    <scope>NUCLEOTIDE SEQUENCE [LARGE SCALE GENOMIC DNA]</scope>
</reference>
<gene>
    <name evidence="2" type="primary">cp110</name>
</gene>
<keyword evidence="3" id="KW-1185">Reference proteome</keyword>
<name>A0AAY4EFC2_9TELE</name>